<proteinExistence type="predicted"/>
<dbReference type="SUPFAM" id="SSF53474">
    <property type="entry name" value="alpha/beta-Hydrolases"/>
    <property type="match status" value="1"/>
</dbReference>
<sequence>MSNETPEIGRQLDLGDIRVNYHDEGEGRALILLHGSGAGVTAWANWRNTIPMFSPSRRVLAPDLVGFGYTETPDDFEFVHMDTWVDQIIRFMDALDIQQADFIGNSFGGSLTLALAVRHPGRVGRMVLMGSGGQPFEVSANLKKLWGYKPSIEAMKEILQIMAYDQSIATDELAEMRYRATIRPGFQERFERVFPEPYQRWADAQVVSDQDLAAIKQEVLIIHGRDDAVVPVTVSENLARKIKHSQFHMFGCCGHWTQIEQAQRFNNLVMSFLQEG</sequence>
<dbReference type="PANTHER" id="PTHR46438">
    <property type="entry name" value="ALPHA/BETA-HYDROLASES SUPERFAMILY PROTEIN"/>
    <property type="match status" value="1"/>
</dbReference>
<evidence type="ECO:0000313" key="2">
    <source>
        <dbReference type="EMBL" id="GAA0701859.1"/>
    </source>
</evidence>
<name>A0ABN1IAD8_9GAMM</name>
<dbReference type="Pfam" id="PF00561">
    <property type="entry name" value="Abhydrolase_1"/>
    <property type="match status" value="1"/>
</dbReference>
<evidence type="ECO:0000259" key="1">
    <source>
        <dbReference type="Pfam" id="PF00561"/>
    </source>
</evidence>
<accession>A0ABN1IAD8</accession>
<dbReference type="EMBL" id="BAAAET010000007">
    <property type="protein sequence ID" value="GAA0701859.1"/>
    <property type="molecule type" value="Genomic_DNA"/>
</dbReference>
<dbReference type="PRINTS" id="PR00111">
    <property type="entry name" value="ABHYDROLASE"/>
</dbReference>
<dbReference type="GO" id="GO:0016787">
    <property type="term" value="F:hydrolase activity"/>
    <property type="evidence" value="ECO:0007669"/>
    <property type="project" value="UniProtKB-KW"/>
</dbReference>
<dbReference type="Proteomes" id="UP001499915">
    <property type="component" value="Unassembled WGS sequence"/>
</dbReference>
<dbReference type="InterPro" id="IPR000073">
    <property type="entry name" value="AB_hydrolase_1"/>
</dbReference>
<keyword evidence="2" id="KW-0378">Hydrolase</keyword>
<dbReference type="PANTHER" id="PTHR46438:SF11">
    <property type="entry name" value="LIPASE-RELATED"/>
    <property type="match status" value="1"/>
</dbReference>
<gene>
    <name evidence="2" type="ORF">GCM10009104_33890</name>
</gene>
<keyword evidence="3" id="KW-1185">Reference proteome</keyword>
<dbReference type="InterPro" id="IPR029058">
    <property type="entry name" value="AB_hydrolase_fold"/>
</dbReference>
<feature type="domain" description="AB hydrolase-1" evidence="1">
    <location>
        <begin position="29"/>
        <end position="260"/>
    </location>
</feature>
<evidence type="ECO:0000313" key="3">
    <source>
        <dbReference type="Proteomes" id="UP001499915"/>
    </source>
</evidence>
<comment type="caution">
    <text evidence="2">The sequence shown here is derived from an EMBL/GenBank/DDBJ whole genome shotgun (WGS) entry which is preliminary data.</text>
</comment>
<organism evidence="2 3">
    <name type="scientific">Marinobacterium maritimum</name>
    <dbReference type="NCBI Taxonomy" id="500162"/>
    <lineage>
        <taxon>Bacteria</taxon>
        <taxon>Pseudomonadati</taxon>
        <taxon>Pseudomonadota</taxon>
        <taxon>Gammaproteobacteria</taxon>
        <taxon>Oceanospirillales</taxon>
        <taxon>Oceanospirillaceae</taxon>
        <taxon>Marinobacterium</taxon>
    </lineage>
</organism>
<dbReference type="RefSeq" id="WP_343808826.1">
    <property type="nucleotide sequence ID" value="NZ_BAAAET010000007.1"/>
</dbReference>
<protein>
    <submittedName>
        <fullName evidence="2">Alpha/beta hydrolase</fullName>
    </submittedName>
</protein>
<reference evidence="2 3" key="1">
    <citation type="journal article" date="2019" name="Int. J. Syst. Evol. Microbiol.">
        <title>The Global Catalogue of Microorganisms (GCM) 10K type strain sequencing project: providing services to taxonomists for standard genome sequencing and annotation.</title>
        <authorList>
            <consortium name="The Broad Institute Genomics Platform"/>
            <consortium name="The Broad Institute Genome Sequencing Center for Infectious Disease"/>
            <person name="Wu L."/>
            <person name="Ma J."/>
        </authorList>
    </citation>
    <scope>NUCLEOTIDE SEQUENCE [LARGE SCALE GENOMIC DNA]</scope>
    <source>
        <strain evidence="2 3">JCM 15134</strain>
    </source>
</reference>
<dbReference type="Gene3D" id="3.40.50.1820">
    <property type="entry name" value="alpha/beta hydrolase"/>
    <property type="match status" value="1"/>
</dbReference>